<evidence type="ECO:0000313" key="1">
    <source>
        <dbReference type="EMBL" id="KAK7381007.1"/>
    </source>
</evidence>
<dbReference type="Proteomes" id="UP001386955">
    <property type="component" value="Unassembled WGS sequence"/>
</dbReference>
<reference evidence="1 2" key="1">
    <citation type="submission" date="2024-01" db="EMBL/GenBank/DDBJ databases">
        <title>The genomes of 5 underutilized Papilionoideae crops provide insights into root nodulation and disease resistanc.</title>
        <authorList>
            <person name="Jiang F."/>
        </authorList>
    </citation>
    <scope>NUCLEOTIDE SEQUENCE [LARGE SCALE GENOMIC DNA]</scope>
    <source>
        <strain evidence="1">DUOXIRENSHENG_FW03</strain>
        <tissue evidence="1">Leaves</tissue>
    </source>
</reference>
<gene>
    <name evidence="1" type="ORF">VNO78_33530</name>
</gene>
<keyword evidence="2" id="KW-1185">Reference proteome</keyword>
<accession>A0AAN9P1A9</accession>
<proteinExistence type="predicted"/>
<dbReference type="EMBL" id="JAYMYS010000009">
    <property type="protein sequence ID" value="KAK7381007.1"/>
    <property type="molecule type" value="Genomic_DNA"/>
</dbReference>
<evidence type="ECO:0000313" key="2">
    <source>
        <dbReference type="Proteomes" id="UP001386955"/>
    </source>
</evidence>
<sequence length="66" mass="7567">MMNELEELNKKALWALLLRILEQKLVEFKVGLDVLLKLLAEVDHVLLKLGANFKVGLGVLEQILYH</sequence>
<dbReference type="AlphaFoldDB" id="A0AAN9P1A9"/>
<protein>
    <submittedName>
        <fullName evidence="1">Uncharacterized protein</fullName>
    </submittedName>
</protein>
<name>A0AAN9P1A9_PSOTE</name>
<organism evidence="1 2">
    <name type="scientific">Psophocarpus tetragonolobus</name>
    <name type="common">Winged bean</name>
    <name type="synonym">Dolichos tetragonolobus</name>
    <dbReference type="NCBI Taxonomy" id="3891"/>
    <lineage>
        <taxon>Eukaryota</taxon>
        <taxon>Viridiplantae</taxon>
        <taxon>Streptophyta</taxon>
        <taxon>Embryophyta</taxon>
        <taxon>Tracheophyta</taxon>
        <taxon>Spermatophyta</taxon>
        <taxon>Magnoliopsida</taxon>
        <taxon>eudicotyledons</taxon>
        <taxon>Gunneridae</taxon>
        <taxon>Pentapetalae</taxon>
        <taxon>rosids</taxon>
        <taxon>fabids</taxon>
        <taxon>Fabales</taxon>
        <taxon>Fabaceae</taxon>
        <taxon>Papilionoideae</taxon>
        <taxon>50 kb inversion clade</taxon>
        <taxon>NPAAA clade</taxon>
        <taxon>indigoferoid/millettioid clade</taxon>
        <taxon>Phaseoleae</taxon>
        <taxon>Psophocarpus</taxon>
    </lineage>
</organism>
<comment type="caution">
    <text evidence="1">The sequence shown here is derived from an EMBL/GenBank/DDBJ whole genome shotgun (WGS) entry which is preliminary data.</text>
</comment>